<feature type="region of interest" description="Disordered" evidence="1">
    <location>
        <begin position="15"/>
        <end position="61"/>
    </location>
</feature>
<protein>
    <submittedName>
        <fullName evidence="2">Uncharacterized protein</fullName>
    </submittedName>
</protein>
<evidence type="ECO:0000313" key="3">
    <source>
        <dbReference type="Proteomes" id="UP000011115"/>
    </source>
</evidence>
<proteinExistence type="predicted"/>
<dbReference type="Gramene" id="PGSC0003DMT400085234">
    <property type="protein sequence ID" value="PGSC0003DMT400085234"/>
    <property type="gene ID" value="PGSC0003DMG400034805"/>
</dbReference>
<keyword evidence="3" id="KW-1185">Reference proteome</keyword>
<dbReference type="EnsemblPlants" id="PGSC0003DMT400085234">
    <property type="protein sequence ID" value="PGSC0003DMT400085234"/>
    <property type="gene ID" value="PGSC0003DMG400034805"/>
</dbReference>
<accession>M1D919</accession>
<dbReference type="HOGENOM" id="CLU_2927134_0_0_1"/>
<evidence type="ECO:0000256" key="1">
    <source>
        <dbReference type="SAM" id="MobiDB-lite"/>
    </source>
</evidence>
<name>M1D919_SOLTU</name>
<dbReference type="InParanoid" id="M1D919"/>
<reference evidence="2" key="2">
    <citation type="submission" date="2015-06" db="UniProtKB">
        <authorList>
            <consortium name="EnsemblPlants"/>
        </authorList>
    </citation>
    <scope>IDENTIFICATION</scope>
    <source>
        <strain evidence="2">DM1-3 516 R44</strain>
    </source>
</reference>
<reference evidence="3" key="1">
    <citation type="journal article" date="2011" name="Nature">
        <title>Genome sequence and analysis of the tuber crop potato.</title>
        <authorList>
            <consortium name="The Potato Genome Sequencing Consortium"/>
        </authorList>
    </citation>
    <scope>NUCLEOTIDE SEQUENCE [LARGE SCALE GENOMIC DNA]</scope>
    <source>
        <strain evidence="3">cv. DM1-3 516 R44</strain>
    </source>
</reference>
<dbReference type="PaxDb" id="4113-PGSC0003DMT400085234"/>
<dbReference type="AlphaFoldDB" id="M1D919"/>
<dbReference type="Proteomes" id="UP000011115">
    <property type="component" value="Unassembled WGS sequence"/>
</dbReference>
<sequence length="61" mass="7134">MRGMRLAYRLKNMTTRRANTRRREEEIVNEGVPPQAPQDPQVPQTPIDEEAMENVKIRSDL</sequence>
<evidence type="ECO:0000313" key="2">
    <source>
        <dbReference type="EnsemblPlants" id="PGSC0003DMT400085234"/>
    </source>
</evidence>
<organism evidence="2 3">
    <name type="scientific">Solanum tuberosum</name>
    <name type="common">Potato</name>
    <dbReference type="NCBI Taxonomy" id="4113"/>
    <lineage>
        <taxon>Eukaryota</taxon>
        <taxon>Viridiplantae</taxon>
        <taxon>Streptophyta</taxon>
        <taxon>Embryophyta</taxon>
        <taxon>Tracheophyta</taxon>
        <taxon>Spermatophyta</taxon>
        <taxon>Magnoliopsida</taxon>
        <taxon>eudicotyledons</taxon>
        <taxon>Gunneridae</taxon>
        <taxon>Pentapetalae</taxon>
        <taxon>asterids</taxon>
        <taxon>lamiids</taxon>
        <taxon>Solanales</taxon>
        <taxon>Solanaceae</taxon>
        <taxon>Solanoideae</taxon>
        <taxon>Solaneae</taxon>
        <taxon>Solanum</taxon>
    </lineage>
</organism>